<feature type="domain" description="Alkylated DNA repair protein AlkB homologue 8 N-terminal" evidence="2">
    <location>
        <begin position="65"/>
        <end position="88"/>
    </location>
</feature>
<reference evidence="3 4" key="1">
    <citation type="submission" date="2024-06" db="EMBL/GenBank/DDBJ databases">
        <authorList>
            <person name="Pan Q."/>
            <person name="Wen M."/>
            <person name="Jouanno E."/>
            <person name="Zahm M."/>
            <person name="Klopp C."/>
            <person name="Cabau C."/>
            <person name="Louis A."/>
            <person name="Berthelot C."/>
            <person name="Parey E."/>
            <person name="Roest Crollius H."/>
            <person name="Montfort J."/>
            <person name="Robinson-Rechavi M."/>
            <person name="Bouchez O."/>
            <person name="Lampietro C."/>
            <person name="Lopez Roques C."/>
            <person name="Donnadieu C."/>
            <person name="Postlethwait J."/>
            <person name="Bobe J."/>
            <person name="Verreycken H."/>
            <person name="Guiguen Y."/>
        </authorList>
    </citation>
    <scope>NUCLEOTIDE SEQUENCE [LARGE SCALE GENOMIC DNA]</scope>
    <source>
        <strain evidence="3">Up_M1</strain>
        <tissue evidence="3">Testis</tissue>
    </source>
</reference>
<comment type="caution">
    <text evidence="3">The sequence shown here is derived from an EMBL/GenBank/DDBJ whole genome shotgun (WGS) entry which is preliminary data.</text>
</comment>
<feature type="region of interest" description="Disordered" evidence="1">
    <location>
        <begin position="18"/>
        <end position="37"/>
    </location>
</feature>
<sequence>MEKFVTWCDDNHLQLNVTKNKGAGSGPEKEKGETTGDPVPIRGVGVDLVDDHKYLGVHIGNKLDWTKNTEVLYRKGQSCFYFLRRLRSFISMMRSFYESVVAGAFLYAVDSLETVSERRRLSKIRSIMDSSSHSLTLSQIRT</sequence>
<dbReference type="AlphaFoldDB" id="A0ABD0XBN5"/>
<proteinExistence type="predicted"/>
<keyword evidence="4" id="KW-1185">Reference proteome</keyword>
<evidence type="ECO:0000313" key="3">
    <source>
        <dbReference type="EMBL" id="KAL1006359.1"/>
    </source>
</evidence>
<dbReference type="InterPro" id="IPR015095">
    <property type="entry name" value="AlkB_hom8_N"/>
</dbReference>
<dbReference type="Proteomes" id="UP001557470">
    <property type="component" value="Unassembled WGS sequence"/>
</dbReference>
<accession>A0ABD0XBN5</accession>
<organism evidence="3 4">
    <name type="scientific">Umbra pygmaea</name>
    <name type="common">Eastern mudminnow</name>
    <dbReference type="NCBI Taxonomy" id="75934"/>
    <lineage>
        <taxon>Eukaryota</taxon>
        <taxon>Metazoa</taxon>
        <taxon>Chordata</taxon>
        <taxon>Craniata</taxon>
        <taxon>Vertebrata</taxon>
        <taxon>Euteleostomi</taxon>
        <taxon>Actinopterygii</taxon>
        <taxon>Neopterygii</taxon>
        <taxon>Teleostei</taxon>
        <taxon>Protacanthopterygii</taxon>
        <taxon>Esociformes</taxon>
        <taxon>Umbridae</taxon>
        <taxon>Umbra</taxon>
    </lineage>
</organism>
<protein>
    <recommendedName>
        <fullName evidence="2">Alkylated DNA repair protein AlkB homologue 8 N-terminal domain-containing protein</fullName>
    </recommendedName>
</protein>
<name>A0ABD0XBN5_UMBPY</name>
<evidence type="ECO:0000256" key="1">
    <source>
        <dbReference type="SAM" id="MobiDB-lite"/>
    </source>
</evidence>
<dbReference type="Pfam" id="PF09004">
    <property type="entry name" value="ALKBH8_N"/>
    <property type="match status" value="1"/>
</dbReference>
<evidence type="ECO:0000313" key="4">
    <source>
        <dbReference type="Proteomes" id="UP001557470"/>
    </source>
</evidence>
<evidence type="ECO:0000259" key="2">
    <source>
        <dbReference type="Pfam" id="PF09004"/>
    </source>
</evidence>
<gene>
    <name evidence="3" type="ORF">UPYG_G00071330</name>
</gene>
<dbReference type="EMBL" id="JAGEUA010000002">
    <property type="protein sequence ID" value="KAL1006359.1"/>
    <property type="molecule type" value="Genomic_DNA"/>
</dbReference>